<evidence type="ECO:0000256" key="3">
    <source>
        <dbReference type="SAM" id="MobiDB-lite"/>
    </source>
</evidence>
<name>A0A4S4M760_9AGAM</name>
<evidence type="ECO:0000259" key="4">
    <source>
        <dbReference type="PROSITE" id="PS51984"/>
    </source>
</evidence>
<proteinExistence type="inferred from homology"/>
<feature type="region of interest" description="Disordered" evidence="3">
    <location>
        <begin position="493"/>
        <end position="535"/>
    </location>
</feature>
<feature type="compositionally biased region" description="Polar residues" evidence="3">
    <location>
        <begin position="946"/>
        <end position="958"/>
    </location>
</feature>
<accession>A0A4S4M760</accession>
<dbReference type="PANTHER" id="PTHR43245">
    <property type="entry name" value="BIFUNCTIONAL POLYMYXIN RESISTANCE PROTEIN ARNA"/>
    <property type="match status" value="1"/>
</dbReference>
<feature type="domain" description="Cryptic POLO box 1 (CPB1)" evidence="4">
    <location>
        <begin position="603"/>
        <end position="714"/>
    </location>
</feature>
<reference evidence="5 6" key="1">
    <citation type="submission" date="2019-02" db="EMBL/GenBank/DDBJ databases">
        <title>Genome sequencing of the rare red list fungi Bondarzewia mesenterica.</title>
        <authorList>
            <person name="Buettner E."/>
            <person name="Kellner H."/>
        </authorList>
    </citation>
    <scope>NUCLEOTIDE SEQUENCE [LARGE SCALE GENOMIC DNA]</scope>
    <source>
        <strain evidence="5 6">DSM 108281</strain>
    </source>
</reference>
<dbReference type="Pfam" id="PF01073">
    <property type="entry name" value="3Beta_HSD"/>
    <property type="match status" value="1"/>
</dbReference>
<gene>
    <name evidence="5" type="ORF">EW146_g818</name>
</gene>
<dbReference type="InterPro" id="IPR033699">
    <property type="entry name" value="POLO_box_Plk4_1"/>
</dbReference>
<evidence type="ECO:0000256" key="1">
    <source>
        <dbReference type="ARBA" id="ARBA00009219"/>
    </source>
</evidence>
<dbReference type="InterPro" id="IPR036291">
    <property type="entry name" value="NAD(P)-bd_dom_sf"/>
</dbReference>
<evidence type="ECO:0000313" key="5">
    <source>
        <dbReference type="EMBL" id="THH20567.1"/>
    </source>
</evidence>
<dbReference type="GO" id="GO:0016616">
    <property type="term" value="F:oxidoreductase activity, acting on the CH-OH group of donors, NAD or NADP as acceptor"/>
    <property type="evidence" value="ECO:0007669"/>
    <property type="project" value="InterPro"/>
</dbReference>
<protein>
    <recommendedName>
        <fullName evidence="4">Cryptic POLO box 1 (CPB1) domain-containing protein</fullName>
    </recommendedName>
</protein>
<feature type="region of interest" description="Disordered" evidence="3">
    <location>
        <begin position="828"/>
        <end position="861"/>
    </location>
</feature>
<evidence type="ECO:0000256" key="2">
    <source>
        <dbReference type="ARBA" id="ARBA00023002"/>
    </source>
</evidence>
<dbReference type="SUPFAM" id="SSF51735">
    <property type="entry name" value="NAD(P)-binding Rossmann-fold domains"/>
    <property type="match status" value="1"/>
</dbReference>
<comment type="similarity">
    <text evidence="1">Belongs to the 3-beta-HSD family.</text>
</comment>
<feature type="compositionally biased region" description="Polar residues" evidence="3">
    <location>
        <begin position="835"/>
        <end position="844"/>
    </location>
</feature>
<dbReference type="PROSITE" id="PS51984">
    <property type="entry name" value="CPB1"/>
    <property type="match status" value="1"/>
</dbReference>
<dbReference type="InterPro" id="IPR002225">
    <property type="entry name" value="3Beta_OHSteriod_DH/Estase"/>
</dbReference>
<dbReference type="InterPro" id="IPR046437">
    <property type="entry name" value="Ser_Thr-PK_POLO_box_1_sf"/>
</dbReference>
<dbReference type="Gene3D" id="3.40.50.720">
    <property type="entry name" value="NAD(P)-binding Rossmann-like Domain"/>
    <property type="match status" value="2"/>
</dbReference>
<evidence type="ECO:0000313" key="6">
    <source>
        <dbReference type="Proteomes" id="UP000310158"/>
    </source>
</evidence>
<comment type="caution">
    <text evidence="5">The sequence shown here is derived from an EMBL/GenBank/DDBJ whole genome shotgun (WGS) entry which is preliminary data.</text>
</comment>
<sequence>MSSTQRDVFLVIGGSGFLGRHIVQALLERGDSVAVFDIVQRHDDVPFYSGDISDDAQVSKALQKSGATCIIHTASPPHGVEDPALYWKVNVEGTKAVISAAVANKITKLVYTSSAGVVFNGEDLIDIDERLPPPEKPLDAYNESKAKAEEIVLAANGKEGLLTVALRPAGIFGPGDRQAIPGFAAVLAEGRSHFQIGDNTNLFDWTYVGNVAHAHILAADKLVPPTELDEEKKEEMLKHALPSIDLTTGKHRIPTSEARPLGPYIERPPNGDALLASFNSEPEVERPVARSRFDPLSESAFVRDSYNPLQVAGQAFFITNGEPVYFWDFPRGLWRMLAPETYPSRKNLVLPRTVGLVLATLSEWWGWMVGKEPTFTRFRVAFTCANRWHNIEKARRVLGYEPQVGLEEGMRRTVEPRSLKLQGMFAGKQDDNKKMKSEGKPFLSSLKNKRLPLTDITNHDLMKELRDELSPIPLPAAARRPFPATGVKLKTFSHEKENNGHPPRAGSSRGSSFLRRSGSILTPSLTSDDSDSVDREPLLSRPFVKRGIKTSVGAAQQAILDNRKLYPGATTSSTPRTIHGDSDRAQLGHGLPRATSDSQDVPIATSRPPPISTTHCSAQTHKTAHGQVVILPSLSLLVDLREGERRRGKKGDEVLVVSPDGDKVVSHPPRILLLANTPCCLAEPDVTYSLEDLPVSYWKLYDQASRVIEHIKKKIAKLSLHQPSATCTLMSNEPLADIEILLDTVQTCKQSTDQRKLKRAEENSTAGMRIRLSRKRRTLEFSTFVATATRSMGEWNKKNLEKEGMVALVNFVQVAEAFEALGTLKTSLRPDESPSAPNVSSGQTAAAASSSNRPASQEAILDRPIVPKKGLVRIFSNPYSYGGEITRATSADATAGTETPSKRSFSDVNITPRPKLSPPLARFSDETDRRASSTVVEDGPHRHSSRASSPDSRPQSAASIKPEWPTTSPLGLAMQTRFITSVGWCIRYGTSGGGRYRIMFLDGIALEVDVDEEKVEFVGKNGVVERYSVRECHSQRMVGERMKVFEEFVSLFDEGSTE</sequence>
<dbReference type="OrthoDB" id="10058185at2759"/>
<dbReference type="InterPro" id="IPR050177">
    <property type="entry name" value="Lipid_A_modif_metabolic_enz"/>
</dbReference>
<feature type="region of interest" description="Disordered" evidence="3">
    <location>
        <begin position="890"/>
        <end position="966"/>
    </location>
</feature>
<keyword evidence="2" id="KW-0560">Oxidoreductase</keyword>
<dbReference type="AlphaFoldDB" id="A0A4S4M760"/>
<dbReference type="GO" id="GO:0006694">
    <property type="term" value="P:steroid biosynthetic process"/>
    <property type="evidence" value="ECO:0007669"/>
    <property type="project" value="InterPro"/>
</dbReference>
<dbReference type="Proteomes" id="UP000310158">
    <property type="component" value="Unassembled WGS sequence"/>
</dbReference>
<dbReference type="EMBL" id="SGPL01000019">
    <property type="protein sequence ID" value="THH20567.1"/>
    <property type="molecule type" value="Genomic_DNA"/>
</dbReference>
<dbReference type="PANTHER" id="PTHR43245:SF51">
    <property type="entry name" value="SHORT CHAIN DEHYDROGENASE_REDUCTASE FAMILY 42E, MEMBER 2"/>
    <property type="match status" value="1"/>
</dbReference>
<feature type="compositionally biased region" description="Polar residues" evidence="3">
    <location>
        <begin position="890"/>
        <end position="899"/>
    </location>
</feature>
<dbReference type="Gene3D" id="3.30.1120.120">
    <property type="match status" value="1"/>
</dbReference>
<keyword evidence="6" id="KW-1185">Reference proteome</keyword>
<feature type="compositionally biased region" description="Low complexity" evidence="3">
    <location>
        <begin position="506"/>
        <end position="527"/>
    </location>
</feature>
<organism evidence="5 6">
    <name type="scientific">Bondarzewia mesenterica</name>
    <dbReference type="NCBI Taxonomy" id="1095465"/>
    <lineage>
        <taxon>Eukaryota</taxon>
        <taxon>Fungi</taxon>
        <taxon>Dikarya</taxon>
        <taxon>Basidiomycota</taxon>
        <taxon>Agaricomycotina</taxon>
        <taxon>Agaricomycetes</taxon>
        <taxon>Russulales</taxon>
        <taxon>Bondarzewiaceae</taxon>
        <taxon>Bondarzewia</taxon>
    </lineage>
</organism>